<dbReference type="InterPro" id="IPR018060">
    <property type="entry name" value="HTH_AraC"/>
</dbReference>
<dbReference type="EMBL" id="FMPI01000017">
    <property type="protein sequence ID" value="SCT28809.1"/>
    <property type="molecule type" value="Genomic_DNA"/>
</dbReference>
<protein>
    <submittedName>
        <fullName evidence="6">Transcriptional regulator</fullName>
        <ecNumber evidence="6">2.1.1.-</ecNumber>
    </submittedName>
</protein>
<dbReference type="Proteomes" id="UP000095768">
    <property type="component" value="Unassembled WGS sequence"/>
</dbReference>
<dbReference type="GO" id="GO:0003700">
    <property type="term" value="F:DNA-binding transcription factor activity"/>
    <property type="evidence" value="ECO:0007669"/>
    <property type="project" value="InterPro"/>
</dbReference>
<gene>
    <name evidence="6" type="primary">adaA</name>
    <name evidence="6" type="ORF">SAMEA2297795_02261</name>
    <name evidence="5" type="ORF">SAMEA2297796_02106</name>
</gene>
<reference evidence="6 8" key="1">
    <citation type="submission" date="2016-09" db="EMBL/GenBank/DDBJ databases">
        <authorList>
            <consortium name="Pathogen Informatics"/>
        </authorList>
    </citation>
    <scope>NUCLEOTIDE SEQUENCE [LARGE SCALE GENOMIC DNA]</scope>
    <source>
        <strain evidence="6 8">82B</strain>
    </source>
</reference>
<dbReference type="PROSITE" id="PS00041">
    <property type="entry name" value="HTH_ARAC_FAMILY_1"/>
    <property type="match status" value="1"/>
</dbReference>
<dbReference type="InterPro" id="IPR018062">
    <property type="entry name" value="HTH_AraC-typ_CS"/>
</dbReference>
<evidence type="ECO:0000256" key="2">
    <source>
        <dbReference type="ARBA" id="ARBA00023125"/>
    </source>
</evidence>
<sequence length="509" mass="59696">MFPKIFYLNDKMVRPIRCYGGVILAISIDSKFLIKEGENERKVSIALINESNLFQIKEANVVIFYFPSTLMKEAGIDVFENYLKIKNEVLLQKQLISLFNYYKNQEFHLQKALDVLDDILLSFSREVKRGLDVSNELLNSILMYIDRNLNDKITLEDISKQFYISTSNISGLFKQHLNISFYEYITSLRVAKSIHDLRMTKQNIEMIAFNRGYANATNYIVHFKKYIGTTPKKYRMIPNESSFLCLKELDSEWEDIRLHKFDGKSIYKHTHISVNDEEILQSSFSYFNLIDIGGYKNLDFILNEQIFTYKNFDRYKVDSYIYINDAVDNLVTESNEEQSLKIRNLLKTKVSIAIKVNNIKSLQLIEKLVADLHFLESEHFASTNIKNGNILVLLDSKKLKDVNTETIQRSLYGTKVLISLDITDYYLDNEYMIHSQLQELNPDYYYLDFEKVKNIGGMNLKDVQYKINIFLENIKAYKNIIFLNYELLYPKTTVNNIAEFLEVSLYKAV</sequence>
<name>A0A1D4Q0W4_9STAP</name>
<keyword evidence="2" id="KW-0238">DNA-binding</keyword>
<keyword evidence="1" id="KW-0805">Transcription regulation</keyword>
<dbReference type="PANTHER" id="PTHR43280">
    <property type="entry name" value="ARAC-FAMILY TRANSCRIPTIONAL REGULATOR"/>
    <property type="match status" value="1"/>
</dbReference>
<dbReference type="Proteomes" id="UP000095412">
    <property type="component" value="Unassembled WGS sequence"/>
</dbReference>
<dbReference type="PANTHER" id="PTHR43280:SF2">
    <property type="entry name" value="HTH-TYPE TRANSCRIPTIONAL REGULATOR EXSA"/>
    <property type="match status" value="1"/>
</dbReference>
<dbReference type="GO" id="GO:0032259">
    <property type="term" value="P:methylation"/>
    <property type="evidence" value="ECO:0007669"/>
    <property type="project" value="UniProtKB-KW"/>
</dbReference>
<keyword evidence="7" id="KW-1185">Reference proteome</keyword>
<dbReference type="GO" id="GO:0008168">
    <property type="term" value="F:methyltransferase activity"/>
    <property type="evidence" value="ECO:0007669"/>
    <property type="project" value="UniProtKB-KW"/>
</dbReference>
<feature type="domain" description="HTH araC/xylS-type" evidence="4">
    <location>
        <begin position="139"/>
        <end position="237"/>
    </location>
</feature>
<evidence type="ECO:0000313" key="6">
    <source>
        <dbReference type="EMBL" id="SCT33321.1"/>
    </source>
</evidence>
<evidence type="ECO:0000313" key="5">
    <source>
        <dbReference type="EMBL" id="SCT28809.1"/>
    </source>
</evidence>
<dbReference type="PROSITE" id="PS01124">
    <property type="entry name" value="HTH_ARAC_FAMILY_2"/>
    <property type="match status" value="1"/>
</dbReference>
<dbReference type="AlphaFoldDB" id="A0A1D4Q0W4"/>
<dbReference type="GO" id="GO:0043565">
    <property type="term" value="F:sequence-specific DNA binding"/>
    <property type="evidence" value="ECO:0007669"/>
    <property type="project" value="InterPro"/>
</dbReference>
<evidence type="ECO:0000256" key="1">
    <source>
        <dbReference type="ARBA" id="ARBA00023015"/>
    </source>
</evidence>
<evidence type="ECO:0000256" key="3">
    <source>
        <dbReference type="ARBA" id="ARBA00023163"/>
    </source>
</evidence>
<dbReference type="Gene3D" id="1.10.10.60">
    <property type="entry name" value="Homeodomain-like"/>
    <property type="match status" value="2"/>
</dbReference>
<accession>A0A1D4Q0W4</accession>
<dbReference type="OrthoDB" id="2412343at2"/>
<dbReference type="EMBL" id="FMPG01000013">
    <property type="protein sequence ID" value="SCT33321.1"/>
    <property type="molecule type" value="Genomic_DNA"/>
</dbReference>
<evidence type="ECO:0000259" key="4">
    <source>
        <dbReference type="PROSITE" id="PS01124"/>
    </source>
</evidence>
<proteinExistence type="predicted"/>
<dbReference type="EC" id="2.1.1.-" evidence="6"/>
<keyword evidence="6" id="KW-0808">Transferase</keyword>
<dbReference type="SUPFAM" id="SSF46689">
    <property type="entry name" value="Homeodomain-like"/>
    <property type="match status" value="2"/>
</dbReference>
<keyword evidence="6" id="KW-0489">Methyltransferase</keyword>
<dbReference type="SMART" id="SM00342">
    <property type="entry name" value="HTH_ARAC"/>
    <property type="match status" value="1"/>
</dbReference>
<dbReference type="Pfam" id="PF12833">
    <property type="entry name" value="HTH_18"/>
    <property type="match status" value="1"/>
</dbReference>
<reference evidence="5 7" key="2">
    <citation type="submission" date="2016-09" db="EMBL/GenBank/DDBJ databases">
        <authorList>
            <consortium name="Pathogen Informatics"/>
            <person name="Sun Q."/>
            <person name="Inoue M."/>
        </authorList>
    </citation>
    <scope>NUCLEOTIDE SEQUENCE [LARGE SCALE GENOMIC DNA]</scope>
    <source>
        <strain evidence="5 7">82C</strain>
    </source>
</reference>
<keyword evidence="3" id="KW-0804">Transcription</keyword>
<organism evidence="6 8">
    <name type="scientific">Staphylococcus caeli</name>
    <dbReference type="NCBI Taxonomy" id="2201815"/>
    <lineage>
        <taxon>Bacteria</taxon>
        <taxon>Bacillati</taxon>
        <taxon>Bacillota</taxon>
        <taxon>Bacilli</taxon>
        <taxon>Bacillales</taxon>
        <taxon>Staphylococcaceae</taxon>
        <taxon>Staphylococcus</taxon>
    </lineage>
</organism>
<evidence type="ECO:0000313" key="8">
    <source>
        <dbReference type="Proteomes" id="UP000095768"/>
    </source>
</evidence>
<evidence type="ECO:0000313" key="7">
    <source>
        <dbReference type="Proteomes" id="UP000095412"/>
    </source>
</evidence>
<dbReference type="InterPro" id="IPR009057">
    <property type="entry name" value="Homeodomain-like_sf"/>
</dbReference>
<dbReference type="RefSeq" id="WP_069996265.1">
    <property type="nucleotide sequence ID" value="NZ_FMPG01000013.1"/>
</dbReference>